<dbReference type="AlphaFoldDB" id="A0A940T2Q7"/>
<keyword evidence="2" id="KW-1185">Reference proteome</keyword>
<evidence type="ECO:0000313" key="2">
    <source>
        <dbReference type="Proteomes" id="UP000675163"/>
    </source>
</evidence>
<evidence type="ECO:0000313" key="1">
    <source>
        <dbReference type="EMBL" id="MBP1325053.1"/>
    </source>
</evidence>
<protein>
    <submittedName>
        <fullName evidence="1">Uncharacterized protein</fullName>
    </submittedName>
</protein>
<proteinExistence type="predicted"/>
<name>A0A940T2Q7_9MICO</name>
<dbReference type="EMBL" id="JAFIDA010000001">
    <property type="protein sequence ID" value="MBP1325053.1"/>
    <property type="molecule type" value="Genomic_DNA"/>
</dbReference>
<gene>
    <name evidence="1" type="ORF">JOF28_000285</name>
</gene>
<dbReference type="RefSeq" id="WP_209704137.1">
    <property type="nucleotide sequence ID" value="NZ_JAFIDA010000001.1"/>
</dbReference>
<dbReference type="Proteomes" id="UP000675163">
    <property type="component" value="Unassembled WGS sequence"/>
</dbReference>
<reference evidence="1" key="1">
    <citation type="submission" date="2021-02" db="EMBL/GenBank/DDBJ databases">
        <title>Sequencing the genomes of 1000 actinobacteria strains.</title>
        <authorList>
            <person name="Klenk H.-P."/>
        </authorList>
    </citation>
    <scope>NUCLEOTIDE SEQUENCE</scope>
    <source>
        <strain evidence="1">DSM 22850</strain>
    </source>
</reference>
<comment type="caution">
    <text evidence="1">The sequence shown here is derived from an EMBL/GenBank/DDBJ whole genome shotgun (WGS) entry which is preliminary data.</text>
</comment>
<sequence length="80" mass="8576">MSTVTGEVVHHLYQRGPALDLIPYCGAIPGRDRLTGSWHTGHDRDELLLCLEFGLTLCLPCASPAALGGFTPLILSEDGE</sequence>
<organism evidence="1 2">
    <name type="scientific">Leucobacter exalbidus</name>
    <dbReference type="NCBI Taxonomy" id="662960"/>
    <lineage>
        <taxon>Bacteria</taxon>
        <taxon>Bacillati</taxon>
        <taxon>Actinomycetota</taxon>
        <taxon>Actinomycetes</taxon>
        <taxon>Micrococcales</taxon>
        <taxon>Microbacteriaceae</taxon>
        <taxon>Leucobacter</taxon>
    </lineage>
</organism>
<accession>A0A940T2Q7</accession>